<name>A0A0W0FVD1_MONRR</name>
<dbReference type="EMBL" id="LATX01001589">
    <property type="protein sequence ID" value="KTB40333.1"/>
    <property type="molecule type" value="Genomic_DNA"/>
</dbReference>
<evidence type="ECO:0000313" key="3">
    <source>
        <dbReference type="Proteomes" id="UP000054988"/>
    </source>
</evidence>
<accession>A0A0W0FVD1</accession>
<protein>
    <submittedName>
        <fullName evidence="2">Uncharacterized protein</fullName>
    </submittedName>
</protein>
<evidence type="ECO:0000256" key="1">
    <source>
        <dbReference type="SAM" id="Phobius"/>
    </source>
</evidence>
<keyword evidence="1" id="KW-0472">Membrane</keyword>
<dbReference type="AlphaFoldDB" id="A0A0W0FVD1"/>
<proteinExistence type="predicted"/>
<dbReference type="Proteomes" id="UP000054988">
    <property type="component" value="Unassembled WGS sequence"/>
</dbReference>
<feature type="transmembrane region" description="Helical" evidence="1">
    <location>
        <begin position="37"/>
        <end position="60"/>
    </location>
</feature>
<keyword evidence="1" id="KW-0812">Transmembrane</keyword>
<gene>
    <name evidence="2" type="ORF">WG66_7062</name>
</gene>
<organism evidence="2 3">
    <name type="scientific">Moniliophthora roreri</name>
    <name type="common">Frosty pod rot fungus</name>
    <name type="synonym">Monilia roreri</name>
    <dbReference type="NCBI Taxonomy" id="221103"/>
    <lineage>
        <taxon>Eukaryota</taxon>
        <taxon>Fungi</taxon>
        <taxon>Dikarya</taxon>
        <taxon>Basidiomycota</taxon>
        <taxon>Agaricomycotina</taxon>
        <taxon>Agaricomycetes</taxon>
        <taxon>Agaricomycetidae</taxon>
        <taxon>Agaricales</taxon>
        <taxon>Marasmiineae</taxon>
        <taxon>Marasmiaceae</taxon>
        <taxon>Moniliophthora</taxon>
    </lineage>
</organism>
<reference evidence="2 3" key="1">
    <citation type="submission" date="2015-12" db="EMBL/GenBank/DDBJ databases">
        <title>Draft genome sequence of Moniliophthora roreri, the causal agent of frosty pod rot of cacao.</title>
        <authorList>
            <person name="Aime M.C."/>
            <person name="Diaz-Valderrama J.R."/>
            <person name="Kijpornyongpan T."/>
            <person name="Phillips-Mora W."/>
        </authorList>
    </citation>
    <scope>NUCLEOTIDE SEQUENCE [LARGE SCALE GENOMIC DNA]</scope>
    <source>
        <strain evidence="2 3">MCA 2952</strain>
    </source>
</reference>
<keyword evidence="1" id="KW-1133">Transmembrane helix</keyword>
<comment type="caution">
    <text evidence="2">The sequence shown here is derived from an EMBL/GenBank/DDBJ whole genome shotgun (WGS) entry which is preliminary data.</text>
</comment>
<sequence>MAKPKVFAATAPPVPEKTLATTQRTESGAIQIIRYYLVFYNVLLTIGWSYILIFTLIHIFDPDGKASAVTFDIDDRFIDSFTILT</sequence>
<evidence type="ECO:0000313" key="2">
    <source>
        <dbReference type="EMBL" id="KTB40333.1"/>
    </source>
</evidence>